<dbReference type="Proteomes" id="UP000192578">
    <property type="component" value="Unassembled WGS sequence"/>
</dbReference>
<evidence type="ECO:0000313" key="3">
    <source>
        <dbReference type="Proteomes" id="UP000192578"/>
    </source>
</evidence>
<feature type="region of interest" description="Disordered" evidence="1">
    <location>
        <begin position="43"/>
        <end position="72"/>
    </location>
</feature>
<proteinExistence type="predicted"/>
<feature type="compositionally biased region" description="Basic residues" evidence="1">
    <location>
        <begin position="62"/>
        <end position="72"/>
    </location>
</feature>
<dbReference type="EMBL" id="MTYJ01000158">
    <property type="protein sequence ID" value="OQV11919.1"/>
    <property type="molecule type" value="Genomic_DNA"/>
</dbReference>
<name>A0A1W0W9N4_HYPEX</name>
<feature type="region of interest" description="Disordered" evidence="1">
    <location>
        <begin position="284"/>
        <end position="404"/>
    </location>
</feature>
<feature type="region of interest" description="Disordered" evidence="1">
    <location>
        <begin position="123"/>
        <end position="156"/>
    </location>
</feature>
<feature type="compositionally biased region" description="Basic residues" evidence="1">
    <location>
        <begin position="392"/>
        <end position="404"/>
    </location>
</feature>
<sequence>MEKRREEKRRRIVSTFPLQATLKVTAPDARPGAIQDAKVNLAYAKKPPSNNDATDMDELERKRRSRAQSARRWRLKQQYLREHPNGRLSPTELSRMIAAPDRDPIVPFKPDESLPVHFPTFPLPPVKPKPKPPKQPKAVAARPRLHSPPTQVKGFTPSLSLPFNDIPRQQLLFKMSQNAPVGGFINMPAVPPRQLLHTFPPPAAAHQPLPVQIQGIAMPLPPLPSQASPFQPRPRNPRPASQQTSPEQALLSMKLAQALEQAGVCKIVGNSPITNLPIVVSVNGNSRNSESSSSPEVITIDDSDEEQSENEDDQEGSWTSGRLGDDDFPRYFIGSGMDEDAPPSEYDPLRGPLMEWEDQQSPTMVVMTRTARRCRPDESGSESAASPQPSGSRRRKQHCPTKVG</sequence>
<gene>
    <name evidence="2" type="ORF">BV898_13797</name>
</gene>
<keyword evidence="3" id="KW-1185">Reference proteome</keyword>
<evidence type="ECO:0000313" key="2">
    <source>
        <dbReference type="EMBL" id="OQV11919.1"/>
    </source>
</evidence>
<feature type="compositionally biased region" description="Low complexity" evidence="1">
    <location>
        <begin position="284"/>
        <end position="294"/>
    </location>
</feature>
<evidence type="ECO:0000256" key="1">
    <source>
        <dbReference type="SAM" id="MobiDB-lite"/>
    </source>
</evidence>
<reference evidence="3" key="1">
    <citation type="submission" date="2017-01" db="EMBL/GenBank/DDBJ databases">
        <title>Comparative genomics of anhydrobiosis in the tardigrade Hypsibius dujardini.</title>
        <authorList>
            <person name="Yoshida Y."/>
            <person name="Koutsovoulos G."/>
            <person name="Laetsch D."/>
            <person name="Stevens L."/>
            <person name="Kumar S."/>
            <person name="Horikawa D."/>
            <person name="Ishino K."/>
            <person name="Komine S."/>
            <person name="Tomita M."/>
            <person name="Blaxter M."/>
            <person name="Arakawa K."/>
        </authorList>
    </citation>
    <scope>NUCLEOTIDE SEQUENCE [LARGE SCALE GENOMIC DNA]</scope>
    <source>
        <strain evidence="3">Z151</strain>
    </source>
</reference>
<comment type="caution">
    <text evidence="2">The sequence shown here is derived from an EMBL/GenBank/DDBJ whole genome shotgun (WGS) entry which is preliminary data.</text>
</comment>
<protein>
    <submittedName>
        <fullName evidence="2">Uncharacterized protein</fullName>
    </submittedName>
</protein>
<feature type="compositionally biased region" description="Polar residues" evidence="1">
    <location>
        <begin position="381"/>
        <end position="391"/>
    </location>
</feature>
<dbReference type="AlphaFoldDB" id="A0A1W0W9N4"/>
<accession>A0A1W0W9N4</accession>
<organism evidence="2 3">
    <name type="scientific">Hypsibius exemplaris</name>
    <name type="common">Freshwater tardigrade</name>
    <dbReference type="NCBI Taxonomy" id="2072580"/>
    <lineage>
        <taxon>Eukaryota</taxon>
        <taxon>Metazoa</taxon>
        <taxon>Ecdysozoa</taxon>
        <taxon>Tardigrada</taxon>
        <taxon>Eutardigrada</taxon>
        <taxon>Parachela</taxon>
        <taxon>Hypsibioidea</taxon>
        <taxon>Hypsibiidae</taxon>
        <taxon>Hypsibius</taxon>
    </lineage>
</organism>
<feature type="compositionally biased region" description="Acidic residues" evidence="1">
    <location>
        <begin position="299"/>
        <end position="315"/>
    </location>
</feature>
<feature type="region of interest" description="Disordered" evidence="1">
    <location>
        <begin position="216"/>
        <end position="247"/>
    </location>
</feature>